<name>A0ABT4G6S4_9BACL</name>
<evidence type="ECO:0000313" key="1">
    <source>
        <dbReference type="EMBL" id="MCY9691877.1"/>
    </source>
</evidence>
<dbReference type="EMBL" id="JAMDMX010000008">
    <property type="protein sequence ID" value="MCY9691877.1"/>
    <property type="molecule type" value="Genomic_DNA"/>
</dbReference>
<proteinExistence type="predicted"/>
<keyword evidence="2" id="KW-1185">Reference proteome</keyword>
<gene>
    <name evidence="1" type="ORF">M5X19_02900</name>
</gene>
<dbReference type="Proteomes" id="UP001527099">
    <property type="component" value="Unassembled WGS sequence"/>
</dbReference>
<comment type="caution">
    <text evidence="1">The sequence shown here is derived from an EMBL/GenBank/DDBJ whole genome shotgun (WGS) entry which is preliminary data.</text>
</comment>
<sequence>MTESQRINCMKCQHFYITWDANFPRGCKAYGFKTQTMPSLSVLSSSGKPCMNFEPKADSQQKK</sequence>
<accession>A0ABT4G6S4</accession>
<organism evidence="1 2">
    <name type="scientific">Paenibacillus alginolyticus</name>
    <dbReference type="NCBI Taxonomy" id="59839"/>
    <lineage>
        <taxon>Bacteria</taxon>
        <taxon>Bacillati</taxon>
        <taxon>Bacillota</taxon>
        <taxon>Bacilli</taxon>
        <taxon>Bacillales</taxon>
        <taxon>Paenibacillaceae</taxon>
        <taxon>Paenibacillus</taxon>
    </lineage>
</organism>
<evidence type="ECO:0000313" key="2">
    <source>
        <dbReference type="Proteomes" id="UP001527099"/>
    </source>
</evidence>
<protein>
    <submittedName>
        <fullName evidence="1">Uracil-DNA glycosylase</fullName>
    </submittedName>
</protein>
<reference evidence="1 2" key="1">
    <citation type="submission" date="2022-05" db="EMBL/GenBank/DDBJ databases">
        <title>Genome Sequencing of Bee-Associated Microbes.</title>
        <authorList>
            <person name="Dunlap C."/>
        </authorList>
    </citation>
    <scope>NUCLEOTIDE SEQUENCE [LARGE SCALE GENOMIC DNA]</scope>
    <source>
        <strain evidence="1 2">NRRL B-14421</strain>
    </source>
</reference>